<dbReference type="Gene3D" id="3.80.10.10">
    <property type="entry name" value="Ribonuclease Inhibitor"/>
    <property type="match status" value="1"/>
</dbReference>
<dbReference type="GeneID" id="25476103"/>
<dbReference type="InterPro" id="IPR001611">
    <property type="entry name" value="Leu-rich_rpt"/>
</dbReference>
<organism evidence="1 2">
    <name type="scientific">Eimeria necatrix</name>
    <dbReference type="NCBI Taxonomy" id="51315"/>
    <lineage>
        <taxon>Eukaryota</taxon>
        <taxon>Sar</taxon>
        <taxon>Alveolata</taxon>
        <taxon>Apicomplexa</taxon>
        <taxon>Conoidasida</taxon>
        <taxon>Coccidia</taxon>
        <taxon>Eucoccidiorida</taxon>
        <taxon>Eimeriorina</taxon>
        <taxon>Eimeriidae</taxon>
        <taxon>Eimeria</taxon>
    </lineage>
</organism>
<reference evidence="1" key="1">
    <citation type="submission" date="2013-10" db="EMBL/GenBank/DDBJ databases">
        <title>Genomic analysis of the causative agents of coccidiosis in chickens.</title>
        <authorList>
            <person name="Reid A.J."/>
            <person name="Blake D."/>
            <person name="Billington K."/>
            <person name="Browne H."/>
            <person name="Dunn M."/>
            <person name="Hung S."/>
            <person name="Kawahara F."/>
            <person name="Miranda-Saavedra D."/>
            <person name="Mourier T."/>
            <person name="Nagra H."/>
            <person name="Otto T.D."/>
            <person name="Rawlings N."/>
            <person name="Sanchez A."/>
            <person name="Sanders M."/>
            <person name="Subramaniam C."/>
            <person name="Tay Y."/>
            <person name="Dear P."/>
            <person name="Doerig C."/>
            <person name="Gruber A."/>
            <person name="Parkinson J."/>
            <person name="Shirley M."/>
            <person name="Wan K.L."/>
            <person name="Berriman M."/>
            <person name="Tomley F."/>
            <person name="Pain A."/>
        </authorList>
    </citation>
    <scope>NUCLEOTIDE SEQUENCE [LARGE SCALE GENOMIC DNA]</scope>
    <source>
        <strain evidence="1">Houghton</strain>
    </source>
</reference>
<sequence>MAKTGGGTSCLKAIQLFEEKTGQVAAEAEEVRLIAQLPPLEKMDAALGTLVNCRKLSLSTNAIEKIANLANL</sequence>
<dbReference type="Proteomes" id="UP000030754">
    <property type="component" value="Unassembled WGS sequence"/>
</dbReference>
<protein>
    <submittedName>
        <fullName evidence="1">Uncharacterized protein</fullName>
    </submittedName>
</protein>
<proteinExistence type="predicted"/>
<dbReference type="AlphaFoldDB" id="U6MY44"/>
<dbReference type="InterPro" id="IPR032675">
    <property type="entry name" value="LRR_dom_sf"/>
</dbReference>
<dbReference type="PROSITE" id="PS51450">
    <property type="entry name" value="LRR"/>
    <property type="match status" value="1"/>
</dbReference>
<gene>
    <name evidence="1" type="ORF">ENH_00059630</name>
</gene>
<dbReference type="VEuPathDB" id="ToxoDB:ENH_00059630"/>
<dbReference type="EMBL" id="HG725612">
    <property type="protein sequence ID" value="CDJ68891.1"/>
    <property type="molecule type" value="Genomic_DNA"/>
</dbReference>
<dbReference type="OrthoDB" id="266138at2759"/>
<keyword evidence="2" id="KW-1185">Reference proteome</keyword>
<evidence type="ECO:0000313" key="2">
    <source>
        <dbReference type="Proteomes" id="UP000030754"/>
    </source>
</evidence>
<accession>U6MY44</accession>
<name>U6MY44_9EIME</name>
<evidence type="ECO:0000313" key="1">
    <source>
        <dbReference type="EMBL" id="CDJ68891.1"/>
    </source>
</evidence>
<dbReference type="RefSeq" id="XP_013437358.1">
    <property type="nucleotide sequence ID" value="XM_013581904.1"/>
</dbReference>
<reference evidence="1" key="2">
    <citation type="submission" date="2013-10" db="EMBL/GenBank/DDBJ databases">
        <authorList>
            <person name="Aslett M."/>
        </authorList>
    </citation>
    <scope>NUCLEOTIDE SEQUENCE [LARGE SCALE GENOMIC DNA]</scope>
    <source>
        <strain evidence="1">Houghton</strain>
    </source>
</reference>
<feature type="non-terminal residue" evidence="1">
    <location>
        <position position="72"/>
    </location>
</feature>